<sequence>MSIIELLKIEFMKVKRSMILPLLLIPPILVVVSGVFSISMYMTPEYTNAWSAMFIQSALLFGYYLLPFSMVVVCVMIANRETKNNGILKMLALPISKGKFALTKFFVLLSFLAIQLLIFSLSFVIAGFIATKIMNVTESIPVLYLLTWTLKLFTTMIPAISCMWAITILFEKPMLSMGLNLLLIIPGVLVANTPLWIVYPYCYSGYVVSNALHTVTATDTDSTLSLFPFIPCAVIISVFAICVSIKYFGRKEMS</sequence>
<dbReference type="AlphaFoldDB" id="A0A173QVU0"/>
<reference evidence="2 4" key="1">
    <citation type="submission" date="2015-09" db="EMBL/GenBank/DDBJ databases">
        <authorList>
            <consortium name="Pathogen Informatics"/>
        </authorList>
    </citation>
    <scope>NUCLEOTIDE SEQUENCE [LARGE SCALE GENOMIC DNA]</scope>
    <source>
        <strain evidence="2 4">2789STDY5608887</strain>
    </source>
</reference>
<dbReference type="CDD" id="cd21809">
    <property type="entry name" value="ABC-2_lan_permease-like"/>
    <property type="match status" value="1"/>
</dbReference>
<feature type="transmembrane region" description="Helical" evidence="1">
    <location>
        <begin position="20"/>
        <end position="42"/>
    </location>
</feature>
<evidence type="ECO:0000313" key="5">
    <source>
        <dbReference type="Proteomes" id="UP000285820"/>
    </source>
</evidence>
<gene>
    <name evidence="3" type="ORF">DWY29_01115</name>
    <name evidence="2" type="ORF">ERS852444_00039</name>
</gene>
<organism evidence="2 4">
    <name type="scientific">Roseburia inulinivorans</name>
    <dbReference type="NCBI Taxonomy" id="360807"/>
    <lineage>
        <taxon>Bacteria</taxon>
        <taxon>Bacillati</taxon>
        <taxon>Bacillota</taxon>
        <taxon>Clostridia</taxon>
        <taxon>Lachnospirales</taxon>
        <taxon>Lachnospiraceae</taxon>
        <taxon>Roseburia</taxon>
    </lineage>
</organism>
<feature type="transmembrane region" description="Helical" evidence="1">
    <location>
        <begin position="178"/>
        <end position="199"/>
    </location>
</feature>
<dbReference type="Proteomes" id="UP000285820">
    <property type="component" value="Unassembled WGS sequence"/>
</dbReference>
<name>A0A173QVU0_9FIRM</name>
<evidence type="ECO:0000313" key="4">
    <source>
        <dbReference type="Proteomes" id="UP000095453"/>
    </source>
</evidence>
<feature type="transmembrane region" description="Helical" evidence="1">
    <location>
        <begin position="54"/>
        <end position="79"/>
    </location>
</feature>
<protein>
    <submittedName>
        <fullName evidence="3">ABC transporter permease</fullName>
    </submittedName>
</protein>
<dbReference type="Proteomes" id="UP000095453">
    <property type="component" value="Unassembled WGS sequence"/>
</dbReference>
<feature type="transmembrane region" description="Helical" evidence="1">
    <location>
        <begin position="100"/>
        <end position="130"/>
    </location>
</feature>
<feature type="transmembrane region" description="Helical" evidence="1">
    <location>
        <begin position="226"/>
        <end position="248"/>
    </location>
</feature>
<proteinExistence type="predicted"/>
<evidence type="ECO:0000313" key="3">
    <source>
        <dbReference type="EMBL" id="RGR71458.1"/>
    </source>
</evidence>
<keyword evidence="1" id="KW-0812">Transmembrane</keyword>
<dbReference type="RefSeq" id="WP_055167221.1">
    <property type="nucleotide sequence ID" value="NZ_CYXX01000001.1"/>
</dbReference>
<keyword evidence="1" id="KW-0472">Membrane</keyword>
<feature type="transmembrane region" description="Helical" evidence="1">
    <location>
        <begin position="142"/>
        <end position="166"/>
    </location>
</feature>
<dbReference type="EMBL" id="CYXX01000001">
    <property type="protein sequence ID" value="CUM69687.1"/>
    <property type="molecule type" value="Genomic_DNA"/>
</dbReference>
<dbReference type="Pfam" id="PF12730">
    <property type="entry name" value="ABC2_membrane_4"/>
    <property type="match status" value="1"/>
</dbReference>
<dbReference type="EMBL" id="QRUN01000001">
    <property type="protein sequence ID" value="RGR71458.1"/>
    <property type="molecule type" value="Genomic_DNA"/>
</dbReference>
<accession>A0A173QVU0</accession>
<reference evidence="3 5" key="2">
    <citation type="submission" date="2018-08" db="EMBL/GenBank/DDBJ databases">
        <title>A genome reference for cultivated species of the human gut microbiota.</title>
        <authorList>
            <person name="Zou Y."/>
            <person name="Xue W."/>
            <person name="Luo G."/>
        </authorList>
    </citation>
    <scope>NUCLEOTIDE SEQUENCE [LARGE SCALE GENOMIC DNA]</scope>
    <source>
        <strain evidence="3 5">AF24-4</strain>
    </source>
</reference>
<evidence type="ECO:0000256" key="1">
    <source>
        <dbReference type="SAM" id="Phobius"/>
    </source>
</evidence>
<keyword evidence="1" id="KW-1133">Transmembrane helix</keyword>
<evidence type="ECO:0000313" key="2">
    <source>
        <dbReference type="EMBL" id="CUM69687.1"/>
    </source>
</evidence>